<dbReference type="InterPro" id="IPR006236">
    <property type="entry name" value="PGDH"/>
</dbReference>
<dbReference type="SUPFAM" id="SSF55021">
    <property type="entry name" value="ACT-like"/>
    <property type="match status" value="1"/>
</dbReference>
<dbReference type="InterPro" id="IPR029752">
    <property type="entry name" value="D-isomer_DH_CS1"/>
</dbReference>
<dbReference type="InterPro" id="IPR002912">
    <property type="entry name" value="ACT_dom"/>
</dbReference>
<dbReference type="OrthoDB" id="1621027at2759"/>
<evidence type="ECO:0000256" key="4">
    <source>
        <dbReference type="ARBA" id="ARBA00023027"/>
    </source>
</evidence>
<dbReference type="GO" id="GO:0051287">
    <property type="term" value="F:NAD binding"/>
    <property type="evidence" value="ECO:0007669"/>
    <property type="project" value="UniProtKB-UniRule"/>
</dbReference>
<evidence type="ECO:0000256" key="6">
    <source>
        <dbReference type="RuleBase" id="RU363003"/>
    </source>
</evidence>
<dbReference type="EC" id="1.1.1.95" evidence="6"/>
<keyword evidence="6" id="KW-0718">Serine biosynthesis</keyword>
<dbReference type="Pfam" id="PF02826">
    <property type="entry name" value="2-Hacid_dh_C"/>
    <property type="match status" value="1"/>
</dbReference>
<dbReference type="CDD" id="cd04879">
    <property type="entry name" value="ACT_3PGDH-like"/>
    <property type="match status" value="1"/>
</dbReference>
<dbReference type="Pfam" id="PF19304">
    <property type="entry name" value="PGDH_inter"/>
    <property type="match status" value="1"/>
</dbReference>
<dbReference type="PANTHER" id="PTHR42938:SF47">
    <property type="entry name" value="HYDROXYPYRUVATE REDUCTASE"/>
    <property type="match status" value="1"/>
</dbReference>
<dbReference type="InterPro" id="IPR045626">
    <property type="entry name" value="PGDH_ASB_dom"/>
</dbReference>
<dbReference type="PANTHER" id="PTHR42938">
    <property type="entry name" value="FORMATE DEHYDROGENASE 1"/>
    <property type="match status" value="1"/>
</dbReference>
<dbReference type="Gene3D" id="3.40.50.720">
    <property type="entry name" value="NAD(P)-binding Rossmann-like Domain"/>
    <property type="match status" value="2"/>
</dbReference>
<dbReference type="EMBL" id="SDOX01000095">
    <property type="protein sequence ID" value="TFJ82728.1"/>
    <property type="molecule type" value="Genomic_DNA"/>
</dbReference>
<organism evidence="8 9">
    <name type="scientific">Nannochloropsis salina CCMP1776</name>
    <dbReference type="NCBI Taxonomy" id="1027361"/>
    <lineage>
        <taxon>Eukaryota</taxon>
        <taxon>Sar</taxon>
        <taxon>Stramenopiles</taxon>
        <taxon>Ochrophyta</taxon>
        <taxon>Eustigmatophyceae</taxon>
        <taxon>Eustigmatales</taxon>
        <taxon>Monodopsidaceae</taxon>
        <taxon>Microchloropsis</taxon>
        <taxon>Microchloropsis salina</taxon>
    </lineage>
</organism>
<feature type="domain" description="ACT" evidence="7">
    <location>
        <begin position="507"/>
        <end position="578"/>
    </location>
</feature>
<evidence type="ECO:0000256" key="5">
    <source>
        <dbReference type="ARBA" id="ARBA00048731"/>
    </source>
</evidence>
<dbReference type="InterPro" id="IPR036291">
    <property type="entry name" value="NAD(P)-bd_dom_sf"/>
</dbReference>
<dbReference type="PROSITE" id="PS00670">
    <property type="entry name" value="D_2_HYDROXYACID_DH_2"/>
    <property type="match status" value="1"/>
</dbReference>
<evidence type="ECO:0000313" key="9">
    <source>
        <dbReference type="Proteomes" id="UP000355283"/>
    </source>
</evidence>
<dbReference type="AlphaFoldDB" id="A0A4D9D253"/>
<dbReference type="GO" id="GO:0006564">
    <property type="term" value="P:L-serine biosynthetic process"/>
    <property type="evidence" value="ECO:0007669"/>
    <property type="project" value="UniProtKB-KW"/>
</dbReference>
<dbReference type="FunFam" id="3.40.50.720:FF:000021">
    <property type="entry name" value="D-3-phosphoglycerate dehydrogenase"/>
    <property type="match status" value="1"/>
</dbReference>
<evidence type="ECO:0000259" key="7">
    <source>
        <dbReference type="PROSITE" id="PS51671"/>
    </source>
</evidence>
<comment type="catalytic activity">
    <reaction evidence="5 6">
        <text>(2R)-3-phosphoglycerate + NAD(+) = 3-phosphooxypyruvate + NADH + H(+)</text>
        <dbReference type="Rhea" id="RHEA:12641"/>
        <dbReference type="ChEBI" id="CHEBI:15378"/>
        <dbReference type="ChEBI" id="CHEBI:18110"/>
        <dbReference type="ChEBI" id="CHEBI:57540"/>
        <dbReference type="ChEBI" id="CHEBI:57945"/>
        <dbReference type="ChEBI" id="CHEBI:58272"/>
        <dbReference type="EC" id="1.1.1.95"/>
    </reaction>
</comment>
<name>A0A4D9D253_9STRA</name>
<dbReference type="Gene3D" id="3.30.1330.90">
    <property type="entry name" value="D-3-phosphoglycerate dehydrogenase, domain 3"/>
    <property type="match status" value="1"/>
</dbReference>
<protein>
    <recommendedName>
        <fullName evidence="6">D-3-phosphoglycerate dehydrogenase</fullName>
        <ecNumber evidence="6">1.1.1.95</ecNumber>
    </recommendedName>
</protein>
<dbReference type="GO" id="GO:0004617">
    <property type="term" value="F:phosphoglycerate dehydrogenase activity"/>
    <property type="evidence" value="ECO:0007669"/>
    <property type="project" value="UniProtKB-EC"/>
</dbReference>
<dbReference type="Pfam" id="PF00389">
    <property type="entry name" value="2-Hacid_dh"/>
    <property type="match status" value="1"/>
</dbReference>
<comment type="caution">
    <text evidence="8">The sequence shown here is derived from an EMBL/GenBank/DDBJ whole genome shotgun (WGS) entry which is preliminary data.</text>
</comment>
<dbReference type="InterPro" id="IPR006139">
    <property type="entry name" value="D-isomer_2_OHA_DH_cat_dom"/>
</dbReference>
<dbReference type="Pfam" id="PF01842">
    <property type="entry name" value="ACT"/>
    <property type="match status" value="1"/>
</dbReference>
<dbReference type="Gene3D" id="3.30.70.260">
    <property type="match status" value="1"/>
</dbReference>
<dbReference type="SUPFAM" id="SSF52283">
    <property type="entry name" value="Formate/glycerate dehydrogenase catalytic domain-like"/>
    <property type="match status" value="1"/>
</dbReference>
<dbReference type="SUPFAM" id="SSF143548">
    <property type="entry name" value="Serine metabolism enzymes domain"/>
    <property type="match status" value="1"/>
</dbReference>
<keyword evidence="9" id="KW-1185">Reference proteome</keyword>
<dbReference type="InterPro" id="IPR006140">
    <property type="entry name" value="D-isomer_DH_NAD-bd"/>
</dbReference>
<dbReference type="UniPathway" id="UPA00135">
    <property type="reaction ID" value="UER00196"/>
</dbReference>
<dbReference type="InterPro" id="IPR045865">
    <property type="entry name" value="ACT-like_dom_sf"/>
</dbReference>
<dbReference type="Proteomes" id="UP000355283">
    <property type="component" value="Unassembled WGS sequence"/>
</dbReference>
<sequence length="581" mass="61932">MLRRVLAVGWRQLTHQGGGHNQTRIQQAGLHASRPALAKILCADSIDPVCIQIFKDRGHEVDYKVGLSKEELLTIIPEYHGLVVRSATKVTGDVIAAAEKLVVIGRAGVGVDNIDLRAATKKGVMVMNTPGGNTVSTAQLAFSLLAVSARSLARADMSMKAGKWERSKLMGTELAGKTLAVVGCGRIGQQVAKWGQAFDMKVVGFDPVLPAAAFKELGIQKCDLEKVWPQADFITLHTPLTPDTKNLINRESLQQMKKGVHIINCARGGIVHEMDLLEALEAGHVGGAALDVYEKEPPGESTKKLLAHPNVSCTPHLGASTEEAQVNVAKDIAVQMCDTLESKDFVGVCNVGYMSIAQNHAIRPYADLAQQLGRVATQFAMGTVWKITLASWGQTDISITSPDARALLKAQALVGFLSTQDTHGTLPGIVNAPFLAEELGVETEALTEAPALASAASPYRTLITVVAHVEGGGATSVTGSVFGHEPCLVSLDHYKNFPALNLHEGSVLKFRNKDEPGAISGVLDVLEEHKVNVANLTLGRQETDLALCLMSVDGEVPAPALEKLRALAQLKDVRTARLGGK</sequence>
<evidence type="ECO:0000313" key="8">
    <source>
        <dbReference type="EMBL" id="TFJ82728.1"/>
    </source>
</evidence>
<dbReference type="PROSITE" id="PS00065">
    <property type="entry name" value="D_2_HYDROXYACID_DH_1"/>
    <property type="match status" value="1"/>
</dbReference>
<comment type="pathway">
    <text evidence="1 6">Amino-acid biosynthesis; L-serine biosynthesis; L-serine from 3-phospho-D-glycerate: step 1/3.</text>
</comment>
<evidence type="ECO:0000256" key="1">
    <source>
        <dbReference type="ARBA" id="ARBA00005216"/>
    </source>
</evidence>
<dbReference type="InterPro" id="IPR029753">
    <property type="entry name" value="D-isomer_DH_CS"/>
</dbReference>
<evidence type="ECO:0000256" key="3">
    <source>
        <dbReference type="ARBA" id="ARBA00023002"/>
    </source>
</evidence>
<gene>
    <name evidence="8" type="ORF">NSK_005921</name>
</gene>
<keyword evidence="3 6" id="KW-0560">Oxidoreductase</keyword>
<evidence type="ECO:0000256" key="2">
    <source>
        <dbReference type="ARBA" id="ARBA00005854"/>
    </source>
</evidence>
<dbReference type="SUPFAM" id="SSF51735">
    <property type="entry name" value="NAD(P)-binding Rossmann-fold domains"/>
    <property type="match status" value="1"/>
</dbReference>
<proteinExistence type="inferred from homology"/>
<dbReference type="CDD" id="cd12173">
    <property type="entry name" value="PGDH_4"/>
    <property type="match status" value="1"/>
</dbReference>
<comment type="similarity">
    <text evidence="2 6">Belongs to the D-isomer specific 2-hydroxyacid dehydrogenase family.</text>
</comment>
<dbReference type="InterPro" id="IPR029009">
    <property type="entry name" value="ASB_dom_sf"/>
</dbReference>
<dbReference type="PROSITE" id="PS51671">
    <property type="entry name" value="ACT"/>
    <property type="match status" value="1"/>
</dbReference>
<keyword evidence="6" id="KW-0028">Amino-acid biosynthesis</keyword>
<accession>A0A4D9D253</accession>
<keyword evidence="4 6" id="KW-0520">NAD</keyword>
<dbReference type="NCBIfam" id="TIGR01327">
    <property type="entry name" value="PGDH"/>
    <property type="match status" value="1"/>
</dbReference>
<reference evidence="8 9" key="1">
    <citation type="submission" date="2019-01" db="EMBL/GenBank/DDBJ databases">
        <title>Nuclear Genome Assembly of the Microalgal Biofuel strain Nannochloropsis salina CCMP1776.</title>
        <authorList>
            <person name="Hovde B."/>
        </authorList>
    </citation>
    <scope>NUCLEOTIDE SEQUENCE [LARGE SCALE GENOMIC DNA]</scope>
    <source>
        <strain evidence="8 9">CCMP1776</strain>
    </source>
</reference>